<dbReference type="GO" id="GO:0003779">
    <property type="term" value="F:actin binding"/>
    <property type="evidence" value="ECO:0007669"/>
    <property type="project" value="TreeGrafter"/>
</dbReference>
<dbReference type="PANTHER" id="PTHR12811">
    <property type="entry name" value="VACUOLAR PROTEIN SORTING VPS16"/>
    <property type="match status" value="1"/>
</dbReference>
<evidence type="ECO:0000259" key="1">
    <source>
        <dbReference type="Pfam" id="PF04840"/>
    </source>
</evidence>
<organism evidence="2">
    <name type="scientific">Aceria tosichella</name>
    <name type="common">wheat curl mite</name>
    <dbReference type="NCBI Taxonomy" id="561515"/>
    <lineage>
        <taxon>Eukaryota</taxon>
        <taxon>Metazoa</taxon>
        <taxon>Ecdysozoa</taxon>
        <taxon>Arthropoda</taxon>
        <taxon>Chelicerata</taxon>
        <taxon>Arachnida</taxon>
        <taxon>Acari</taxon>
        <taxon>Acariformes</taxon>
        <taxon>Trombidiformes</taxon>
        <taxon>Prostigmata</taxon>
        <taxon>Eupodina</taxon>
        <taxon>Eriophyoidea</taxon>
        <taxon>Eriophyidae</taxon>
        <taxon>Eriophyinae</taxon>
        <taxon>Aceriini</taxon>
        <taxon>Aceria</taxon>
    </lineage>
</organism>
<feature type="domain" description="Vps16 C-terminal" evidence="1">
    <location>
        <begin position="202"/>
        <end position="407"/>
    </location>
</feature>
<evidence type="ECO:0000313" key="2">
    <source>
        <dbReference type="EMBL" id="MDE50426.1"/>
    </source>
</evidence>
<dbReference type="InterPro" id="IPR016534">
    <property type="entry name" value="VPS16"/>
</dbReference>
<sequence>MYNIISEPSQYNIGGFIKTLSSVFGPSFSLLDDMILNTLLSRDLLIDAYKFYKRGDARAHDALNIIIKRDDMLSAVKGCLDQAVKEEEPTKQQLYIQAACFGKKFYPGIAIEEFQTACRLLRVMNILRRELIEPDSSVEAAVDLLVARKQFERALWIVQYLKFGSEHQIRVKWSEHLIEQRQLSDDKVAEKIQAILGQDSQVSYTDIANKAIELQRVQLAIKLLDKDSHSPEQIPLLLNLKQYDRVLAHALSSCNSNLIYMAIFKLRESIPSDIPFFELLKKHRLALRYYCNYLSATDIKTLIMICHKNNSDDELLWSFIDNRLESALAVAKKTRKDVIPQQIEQSIKLNKFQQGLNLAPPPLSKRSSWIGLSVSDTIINLIALEQTSKAKDVQKKFEVSDKKYRVLEQIANNNLPKLVIQAVQS</sequence>
<dbReference type="GO" id="GO:0016197">
    <property type="term" value="P:endosomal transport"/>
    <property type="evidence" value="ECO:0007669"/>
    <property type="project" value="TreeGrafter"/>
</dbReference>
<dbReference type="GO" id="GO:0005768">
    <property type="term" value="C:endosome"/>
    <property type="evidence" value="ECO:0007669"/>
    <property type="project" value="TreeGrafter"/>
</dbReference>
<dbReference type="GO" id="GO:0042144">
    <property type="term" value="P:vacuole fusion, non-autophagic"/>
    <property type="evidence" value="ECO:0007669"/>
    <property type="project" value="TreeGrafter"/>
</dbReference>
<name>A0A6G1SIQ7_9ACAR</name>
<dbReference type="GO" id="GO:0030897">
    <property type="term" value="C:HOPS complex"/>
    <property type="evidence" value="ECO:0007669"/>
    <property type="project" value="TreeGrafter"/>
</dbReference>
<dbReference type="AlphaFoldDB" id="A0A6G1SIQ7"/>
<gene>
    <name evidence="2" type="primary">VPS16</name>
    <name evidence="2" type="ORF">g.20899</name>
</gene>
<dbReference type="GO" id="GO:0006886">
    <property type="term" value="P:intracellular protein transport"/>
    <property type="evidence" value="ECO:0007669"/>
    <property type="project" value="InterPro"/>
</dbReference>
<dbReference type="PANTHER" id="PTHR12811:SF0">
    <property type="entry name" value="VACUOLAR PROTEIN SORTING-ASSOCIATED PROTEIN 16 HOMOLOG"/>
    <property type="match status" value="1"/>
</dbReference>
<accession>A0A6G1SIQ7</accession>
<dbReference type="InterPro" id="IPR006925">
    <property type="entry name" value="Vps16_C"/>
</dbReference>
<dbReference type="GO" id="GO:0005765">
    <property type="term" value="C:lysosomal membrane"/>
    <property type="evidence" value="ECO:0007669"/>
    <property type="project" value="TreeGrafter"/>
</dbReference>
<protein>
    <submittedName>
        <fullName evidence="2">Vacuolar protein sorting-associated protein 16</fullName>
    </submittedName>
</protein>
<dbReference type="InterPro" id="IPR038132">
    <property type="entry name" value="Vps16_C_sf"/>
</dbReference>
<reference evidence="2" key="1">
    <citation type="submission" date="2018-10" db="EMBL/GenBank/DDBJ databases">
        <title>Transcriptome assembly of Aceria tosichella (Wheat curl mite) Type 2.</title>
        <authorList>
            <person name="Scully E.D."/>
            <person name="Geib S.M."/>
            <person name="Palmer N.A."/>
            <person name="Gupta A.K."/>
            <person name="Sarath G."/>
            <person name="Tatineni S."/>
        </authorList>
    </citation>
    <scope>NUCLEOTIDE SEQUENCE</scope>
    <source>
        <strain evidence="2">LincolnNE</strain>
    </source>
</reference>
<dbReference type="Gene3D" id="1.10.150.780">
    <property type="entry name" value="Vps16, C-terminal region"/>
    <property type="match status" value="1"/>
</dbReference>
<dbReference type="EMBL" id="GGYP01005655">
    <property type="protein sequence ID" value="MDE50426.1"/>
    <property type="molecule type" value="Transcribed_RNA"/>
</dbReference>
<proteinExistence type="predicted"/>
<dbReference type="Pfam" id="PF04840">
    <property type="entry name" value="Vps16_C"/>
    <property type="match status" value="1"/>
</dbReference>